<dbReference type="AlphaFoldDB" id="A0A1H2PKR0"/>
<evidence type="ECO:0000313" key="3">
    <source>
        <dbReference type="Proteomes" id="UP000243719"/>
    </source>
</evidence>
<proteinExistence type="predicted"/>
<feature type="transmembrane region" description="Helical" evidence="1">
    <location>
        <begin position="140"/>
        <end position="161"/>
    </location>
</feature>
<protein>
    <submittedName>
        <fullName evidence="2">Uncharacterized protein</fullName>
    </submittedName>
</protein>
<feature type="transmembrane region" description="Helical" evidence="1">
    <location>
        <begin position="173"/>
        <end position="194"/>
    </location>
</feature>
<accession>A0A1H2PKR0</accession>
<feature type="transmembrane region" description="Helical" evidence="1">
    <location>
        <begin position="214"/>
        <end position="235"/>
    </location>
</feature>
<name>A0A1H2PKR0_9BURK</name>
<keyword evidence="3" id="KW-1185">Reference proteome</keyword>
<keyword evidence="1" id="KW-1133">Transmembrane helix</keyword>
<keyword evidence="1" id="KW-0812">Transmembrane</keyword>
<sequence length="347" mass="36410">MTSNRSLMWIATGAAAAMGGVAILWQDARYRRGLPRGDTALVDAARKLNRSAGVLATAVLADSGMEHLRGDFERPAMYAPLVAAALSLLASGHGVADRRREAHWLRDPAYLLAAVTGLAGTGFHLYNVGKRPGGYSWENLFYAAPIGAPSALVLSGMLGVLAERVRDAAPQPAPHVLGVSAADAVAALAAGGLLGTAAEAALLHFRGAFQHPAMYLPVAAPPLAALMLAAAAVLDDRTPRLRWWSRVTLRFTALLGFAGSAFHANGIARSMGGWSNWRQNLLAGPPLPAPPSFTGLAMAGLAAHELLRERSTRGDAHGRQALTDRAAARAFAPFSRWRGARRDGAAT</sequence>
<evidence type="ECO:0000256" key="1">
    <source>
        <dbReference type="SAM" id="Phobius"/>
    </source>
</evidence>
<organism evidence="2 3">
    <name type="scientific">Chitinasiproducens palmae</name>
    <dbReference type="NCBI Taxonomy" id="1770053"/>
    <lineage>
        <taxon>Bacteria</taxon>
        <taxon>Pseudomonadati</taxon>
        <taxon>Pseudomonadota</taxon>
        <taxon>Betaproteobacteria</taxon>
        <taxon>Burkholderiales</taxon>
        <taxon>Burkholderiaceae</taxon>
        <taxon>Chitinasiproducens</taxon>
    </lineage>
</organism>
<dbReference type="RefSeq" id="WP_235837728.1">
    <property type="nucleotide sequence ID" value="NZ_FNLO01000001.1"/>
</dbReference>
<keyword evidence="1" id="KW-0472">Membrane</keyword>
<feature type="transmembrane region" description="Helical" evidence="1">
    <location>
        <begin position="77"/>
        <end position="96"/>
    </location>
</feature>
<feature type="transmembrane region" description="Helical" evidence="1">
    <location>
        <begin position="247"/>
        <end position="268"/>
    </location>
</feature>
<evidence type="ECO:0000313" key="2">
    <source>
        <dbReference type="EMBL" id="SDV46160.1"/>
    </source>
</evidence>
<feature type="transmembrane region" description="Helical" evidence="1">
    <location>
        <begin position="108"/>
        <end position="128"/>
    </location>
</feature>
<dbReference type="Proteomes" id="UP000243719">
    <property type="component" value="Unassembled WGS sequence"/>
</dbReference>
<feature type="transmembrane region" description="Helical" evidence="1">
    <location>
        <begin position="288"/>
        <end position="307"/>
    </location>
</feature>
<dbReference type="STRING" id="1770053.SAMN05216551_101131"/>
<gene>
    <name evidence="2" type="ORF">SAMN05216551_101131</name>
</gene>
<reference evidence="3" key="1">
    <citation type="submission" date="2016-09" db="EMBL/GenBank/DDBJ databases">
        <authorList>
            <person name="Varghese N."/>
            <person name="Submissions S."/>
        </authorList>
    </citation>
    <scope>NUCLEOTIDE SEQUENCE [LARGE SCALE GENOMIC DNA]</scope>
    <source>
        <strain evidence="3">JS23</strain>
    </source>
</reference>
<feature type="transmembrane region" description="Helical" evidence="1">
    <location>
        <begin position="7"/>
        <end position="25"/>
    </location>
</feature>
<dbReference type="EMBL" id="FNLO01000001">
    <property type="protein sequence ID" value="SDV46160.1"/>
    <property type="molecule type" value="Genomic_DNA"/>
</dbReference>